<dbReference type="AlphaFoldDB" id="A0A5C5TWM9"/>
<dbReference type="Proteomes" id="UP000320791">
    <property type="component" value="Unassembled WGS sequence"/>
</dbReference>
<feature type="coiled-coil region" evidence="1">
    <location>
        <begin position="28"/>
        <end position="55"/>
    </location>
</feature>
<gene>
    <name evidence="2" type="ORF">FRX94_12000</name>
</gene>
<comment type="caution">
    <text evidence="2">The sequence shown here is derived from an EMBL/GenBank/DDBJ whole genome shotgun (WGS) entry which is preliminary data.</text>
</comment>
<reference evidence="2 3" key="1">
    <citation type="submission" date="2019-08" db="EMBL/GenBank/DDBJ databases">
        <authorList>
            <person name="Lei W."/>
        </authorList>
    </citation>
    <scope>NUCLEOTIDE SEQUENCE [LARGE SCALE GENOMIC DNA]</scope>
    <source>
        <strain evidence="2 3">CCUG 58627</strain>
    </source>
</reference>
<dbReference type="EMBL" id="VOHM01000037">
    <property type="protein sequence ID" value="TWT18067.1"/>
    <property type="molecule type" value="Genomic_DNA"/>
</dbReference>
<keyword evidence="1" id="KW-0175">Coiled coil</keyword>
<evidence type="ECO:0000313" key="2">
    <source>
        <dbReference type="EMBL" id="TWT18067.1"/>
    </source>
</evidence>
<dbReference type="OrthoDB" id="4426778at2"/>
<organism evidence="2 3">
    <name type="scientific">Corynebacterium canis</name>
    <dbReference type="NCBI Taxonomy" id="679663"/>
    <lineage>
        <taxon>Bacteria</taxon>
        <taxon>Bacillati</taxon>
        <taxon>Actinomycetota</taxon>
        <taxon>Actinomycetes</taxon>
        <taxon>Mycobacteriales</taxon>
        <taxon>Corynebacteriaceae</taxon>
        <taxon>Corynebacterium</taxon>
    </lineage>
</organism>
<evidence type="ECO:0008006" key="4">
    <source>
        <dbReference type="Google" id="ProtNLM"/>
    </source>
</evidence>
<dbReference type="SUPFAM" id="SSF46689">
    <property type="entry name" value="Homeodomain-like"/>
    <property type="match status" value="1"/>
</dbReference>
<dbReference type="Gene3D" id="1.10.10.60">
    <property type="entry name" value="Homeodomain-like"/>
    <property type="match status" value="1"/>
</dbReference>
<proteinExistence type="predicted"/>
<evidence type="ECO:0000313" key="3">
    <source>
        <dbReference type="Proteomes" id="UP000320791"/>
    </source>
</evidence>
<accession>A0A5C5TWM9</accession>
<keyword evidence="3" id="KW-1185">Reference proteome</keyword>
<protein>
    <recommendedName>
        <fullName evidence="4">Transposase</fullName>
    </recommendedName>
</protein>
<name>A0A5C5TWM9_9CORY</name>
<sequence length="71" mass="8111">MGINHHTLREWVKLSRRAEAKQARQISPADAERRIRELEAKVAELTRANEILAEASAFFAEPPDRATHPHD</sequence>
<evidence type="ECO:0000256" key="1">
    <source>
        <dbReference type="SAM" id="Coils"/>
    </source>
</evidence>
<dbReference type="RefSeq" id="WP_146325584.1">
    <property type="nucleotide sequence ID" value="NZ_BAABLR010000060.1"/>
</dbReference>
<dbReference type="InterPro" id="IPR009057">
    <property type="entry name" value="Homeodomain-like_sf"/>
</dbReference>